<reference evidence="3 4" key="1">
    <citation type="submission" date="2015-09" db="EMBL/GenBank/DDBJ databases">
        <title>Sorangium comparison.</title>
        <authorList>
            <person name="Zaburannyi N."/>
            <person name="Bunk B."/>
            <person name="Overmann J."/>
            <person name="Mueller R."/>
        </authorList>
    </citation>
    <scope>NUCLEOTIDE SEQUENCE [LARGE SCALE GENOMIC DNA]</scope>
    <source>
        <strain evidence="3 4">So ceGT47</strain>
    </source>
</reference>
<evidence type="ECO:0000313" key="4">
    <source>
        <dbReference type="Proteomes" id="UP000295781"/>
    </source>
</evidence>
<dbReference type="InterPro" id="IPR023393">
    <property type="entry name" value="START-like_dom_sf"/>
</dbReference>
<dbReference type="AlphaFoldDB" id="A0A4P2PXQ2"/>
<comment type="similarity">
    <text evidence="1">Belongs to the AHA1 family.</text>
</comment>
<dbReference type="RefSeq" id="WP_129346901.1">
    <property type="nucleotide sequence ID" value="NZ_CP012670.1"/>
</dbReference>
<protein>
    <recommendedName>
        <fullName evidence="2">Activator of Hsp90 ATPase homologue 1/2-like C-terminal domain-containing protein</fullName>
    </recommendedName>
</protein>
<proteinExistence type="inferred from homology"/>
<name>A0A4P2PXQ2_SORCE</name>
<accession>A0A4P2PXQ2</accession>
<evidence type="ECO:0000256" key="1">
    <source>
        <dbReference type="ARBA" id="ARBA00006817"/>
    </source>
</evidence>
<dbReference type="Proteomes" id="UP000295781">
    <property type="component" value="Chromosome"/>
</dbReference>
<dbReference type="InterPro" id="IPR013538">
    <property type="entry name" value="ASHA1/2-like_C"/>
</dbReference>
<dbReference type="EMBL" id="CP012670">
    <property type="protein sequence ID" value="AUX21599.1"/>
    <property type="molecule type" value="Genomic_DNA"/>
</dbReference>
<gene>
    <name evidence="3" type="ORF">SOCEGT47_020850</name>
</gene>
<organism evidence="3 4">
    <name type="scientific">Sorangium cellulosum</name>
    <name type="common">Polyangium cellulosum</name>
    <dbReference type="NCBI Taxonomy" id="56"/>
    <lineage>
        <taxon>Bacteria</taxon>
        <taxon>Pseudomonadati</taxon>
        <taxon>Myxococcota</taxon>
        <taxon>Polyangia</taxon>
        <taxon>Polyangiales</taxon>
        <taxon>Polyangiaceae</taxon>
        <taxon>Sorangium</taxon>
    </lineage>
</organism>
<sequence length="143" mass="16323">MSKPEFVYVMYIASTPEKVWEALTSGEFTRQYWGGRTIESDWKPGSVVRHIQENGESDWQGEILEVDPPKRLAYTFGVNRSERPSRVTFELALFGPHVKLTLTHDEFDEGSKVFPAISNGWPAILSGMKSLLETGKALYPEWR</sequence>
<feature type="domain" description="Activator of Hsp90 ATPase homologue 1/2-like C-terminal" evidence="2">
    <location>
        <begin position="15"/>
        <end position="133"/>
    </location>
</feature>
<evidence type="ECO:0000313" key="3">
    <source>
        <dbReference type="EMBL" id="AUX21599.1"/>
    </source>
</evidence>
<dbReference type="OrthoDB" id="9800600at2"/>
<dbReference type="Pfam" id="PF08327">
    <property type="entry name" value="AHSA1"/>
    <property type="match status" value="1"/>
</dbReference>
<evidence type="ECO:0000259" key="2">
    <source>
        <dbReference type="Pfam" id="PF08327"/>
    </source>
</evidence>
<dbReference type="Gene3D" id="3.30.530.20">
    <property type="match status" value="1"/>
</dbReference>
<dbReference type="CDD" id="cd08893">
    <property type="entry name" value="SRPBCC_CalC_Aha1-like_GntR-HTH"/>
    <property type="match status" value="1"/>
</dbReference>
<dbReference type="SUPFAM" id="SSF55961">
    <property type="entry name" value="Bet v1-like"/>
    <property type="match status" value="1"/>
</dbReference>